<name>A0A9W7MR43_HIBTR</name>
<feature type="compositionally biased region" description="Basic and acidic residues" evidence="1">
    <location>
        <begin position="304"/>
        <end position="323"/>
    </location>
</feature>
<evidence type="ECO:0008006" key="4">
    <source>
        <dbReference type="Google" id="ProtNLM"/>
    </source>
</evidence>
<organism evidence="2 3">
    <name type="scientific">Hibiscus trionum</name>
    <name type="common">Flower of an hour</name>
    <dbReference type="NCBI Taxonomy" id="183268"/>
    <lineage>
        <taxon>Eukaryota</taxon>
        <taxon>Viridiplantae</taxon>
        <taxon>Streptophyta</taxon>
        <taxon>Embryophyta</taxon>
        <taxon>Tracheophyta</taxon>
        <taxon>Spermatophyta</taxon>
        <taxon>Magnoliopsida</taxon>
        <taxon>eudicotyledons</taxon>
        <taxon>Gunneridae</taxon>
        <taxon>Pentapetalae</taxon>
        <taxon>rosids</taxon>
        <taxon>malvids</taxon>
        <taxon>Malvales</taxon>
        <taxon>Malvaceae</taxon>
        <taxon>Malvoideae</taxon>
        <taxon>Hibiscus</taxon>
    </lineage>
</organism>
<reference evidence="2" key="1">
    <citation type="submission" date="2023-05" db="EMBL/GenBank/DDBJ databases">
        <title>Genome and transcriptome analyses reveal genes involved in the formation of fine ridges on petal epidermal cells in Hibiscus trionum.</title>
        <authorList>
            <person name="Koshimizu S."/>
            <person name="Masuda S."/>
            <person name="Ishii T."/>
            <person name="Shirasu K."/>
            <person name="Hoshino A."/>
            <person name="Arita M."/>
        </authorList>
    </citation>
    <scope>NUCLEOTIDE SEQUENCE</scope>
    <source>
        <strain evidence="2">Hamamatsu line</strain>
    </source>
</reference>
<feature type="compositionally biased region" description="Polar residues" evidence="1">
    <location>
        <begin position="276"/>
        <end position="286"/>
    </location>
</feature>
<dbReference type="PANTHER" id="PTHR33067:SF32">
    <property type="entry name" value="ASPARTIC PEPTIDASE DDI1-TYPE DOMAIN-CONTAINING PROTEIN"/>
    <property type="match status" value="1"/>
</dbReference>
<evidence type="ECO:0000313" key="2">
    <source>
        <dbReference type="EMBL" id="GMJ11784.1"/>
    </source>
</evidence>
<dbReference type="InterPro" id="IPR021109">
    <property type="entry name" value="Peptidase_aspartic_dom_sf"/>
</dbReference>
<dbReference type="PANTHER" id="PTHR33067">
    <property type="entry name" value="RNA-DIRECTED DNA POLYMERASE-RELATED"/>
    <property type="match status" value="1"/>
</dbReference>
<dbReference type="AlphaFoldDB" id="A0A9W7MR43"/>
<dbReference type="EMBL" id="BSYR01000061">
    <property type="protein sequence ID" value="GMJ11784.1"/>
    <property type="molecule type" value="Genomic_DNA"/>
</dbReference>
<accession>A0A9W7MR43</accession>
<feature type="compositionally biased region" description="Low complexity" evidence="1">
    <location>
        <begin position="195"/>
        <end position="205"/>
    </location>
</feature>
<comment type="caution">
    <text evidence="2">The sequence shown here is derived from an EMBL/GenBank/DDBJ whole genome shotgun (WGS) entry which is preliminary data.</text>
</comment>
<sequence>MHEAWDRFTILLRNCPMHRFPVWNQVTKFYNAANLQTRIRIDSAANRLLLDKDPDEAMQVLKNLAKNEERFPTARRGGKRVLAVKDYEADSMMKSQVAYLTKAMKKLLNEDAQHGFAVEEVCDICEGNHSSEECPIQLEEGKYVGNYNRPNYNSNNYNPNWRKDPKFSWGNPNNALNPQAHNNQNQGGPRLLTRQQPQQQQQQQPVATNSILEQTLATFMSQTGTYIENMNQFVKKTETFMDKTEMRMTNHEATLKSLETQMGQVSQHIKPRQTGGFPSNTENARQPTHEQCKAITTRSGKKLPGPEKEAETVKKPALDKPTEEAAPTGNNQPAADEPVTTAEATEEKNDEPKPPQIRMQWEGRIADYCPPPPFPQRLQQAKQESQLKKIYDIFKQVHINIPLLDAVREMPGYAKFLKDVISKKSKLGEFETVKMTEGCMSILHRQPPQKKKDPGSFIIPCVIGDKYVGKALCDLGASINLMPKSVFQKLGIGKARPTTVILQLADRSYVHSEGKIEDILVRVDKFIFPADFLVLDCEADENAPIILGRPFLATGRSLIDVEK</sequence>
<dbReference type="OrthoDB" id="1937287at2759"/>
<feature type="compositionally biased region" description="Polar residues" evidence="1">
    <location>
        <begin position="170"/>
        <end position="187"/>
    </location>
</feature>
<evidence type="ECO:0000313" key="3">
    <source>
        <dbReference type="Proteomes" id="UP001165190"/>
    </source>
</evidence>
<proteinExistence type="predicted"/>
<protein>
    <recommendedName>
        <fullName evidence="4">Retrotransposon gag domain-containing protein</fullName>
    </recommendedName>
</protein>
<evidence type="ECO:0000256" key="1">
    <source>
        <dbReference type="SAM" id="MobiDB-lite"/>
    </source>
</evidence>
<dbReference type="Gene3D" id="2.40.70.10">
    <property type="entry name" value="Acid Proteases"/>
    <property type="match status" value="1"/>
</dbReference>
<feature type="region of interest" description="Disordered" evidence="1">
    <location>
        <begin position="265"/>
        <end position="355"/>
    </location>
</feature>
<keyword evidence="3" id="KW-1185">Reference proteome</keyword>
<dbReference type="CDD" id="cd00303">
    <property type="entry name" value="retropepsin_like"/>
    <property type="match status" value="1"/>
</dbReference>
<dbReference type="Proteomes" id="UP001165190">
    <property type="component" value="Unassembled WGS sequence"/>
</dbReference>
<feature type="region of interest" description="Disordered" evidence="1">
    <location>
        <begin position="156"/>
        <end position="207"/>
    </location>
</feature>
<gene>
    <name evidence="2" type="ORF">HRI_004847600</name>
</gene>
<dbReference type="Pfam" id="PF13650">
    <property type="entry name" value="Asp_protease_2"/>
    <property type="match status" value="1"/>
</dbReference>